<dbReference type="InterPro" id="IPR034751">
    <property type="entry name" value="Yippee"/>
</dbReference>
<proteinExistence type="predicted"/>
<dbReference type="Proteomes" id="UP000281553">
    <property type="component" value="Unassembled WGS sequence"/>
</dbReference>
<dbReference type="AlphaFoldDB" id="A0A3P6R8L8"/>
<evidence type="ECO:0000313" key="3">
    <source>
        <dbReference type="Proteomes" id="UP000281553"/>
    </source>
</evidence>
<sequence length="71" mass="8297">MLGWMYEHAMEDSQRYKEGKVILEHALIEEIEGFPDPLGEEIGVENVKQFCSLCCDLLYVALCSFYTFHIY</sequence>
<name>A0A3P6R8L8_DIBLA</name>
<feature type="domain" description="Yippee" evidence="1">
    <location>
        <begin position="1"/>
        <end position="32"/>
    </location>
</feature>
<dbReference type="OrthoDB" id="6407410at2759"/>
<protein>
    <recommendedName>
        <fullName evidence="1">Yippee domain-containing protein</fullName>
    </recommendedName>
</protein>
<reference evidence="2 3" key="1">
    <citation type="submission" date="2018-11" db="EMBL/GenBank/DDBJ databases">
        <authorList>
            <consortium name="Pathogen Informatics"/>
        </authorList>
    </citation>
    <scope>NUCLEOTIDE SEQUENCE [LARGE SCALE GENOMIC DNA]</scope>
</reference>
<dbReference type="PROSITE" id="PS51792">
    <property type="entry name" value="YIPPEE"/>
    <property type="match status" value="1"/>
</dbReference>
<keyword evidence="3" id="KW-1185">Reference proteome</keyword>
<gene>
    <name evidence="2" type="ORF">DILT_LOCUS1750</name>
</gene>
<accession>A0A3P6R8L8</accession>
<organism evidence="2 3">
    <name type="scientific">Dibothriocephalus latus</name>
    <name type="common">Fish tapeworm</name>
    <name type="synonym">Diphyllobothrium latum</name>
    <dbReference type="NCBI Taxonomy" id="60516"/>
    <lineage>
        <taxon>Eukaryota</taxon>
        <taxon>Metazoa</taxon>
        <taxon>Spiralia</taxon>
        <taxon>Lophotrochozoa</taxon>
        <taxon>Platyhelminthes</taxon>
        <taxon>Cestoda</taxon>
        <taxon>Eucestoda</taxon>
        <taxon>Diphyllobothriidea</taxon>
        <taxon>Diphyllobothriidae</taxon>
        <taxon>Dibothriocephalus</taxon>
    </lineage>
</organism>
<evidence type="ECO:0000259" key="1">
    <source>
        <dbReference type="PROSITE" id="PS51792"/>
    </source>
</evidence>
<dbReference type="EMBL" id="UYRU01014065">
    <property type="protein sequence ID" value="VDK49785.1"/>
    <property type="molecule type" value="Genomic_DNA"/>
</dbReference>
<evidence type="ECO:0000313" key="2">
    <source>
        <dbReference type="EMBL" id="VDK49785.1"/>
    </source>
</evidence>